<dbReference type="GO" id="GO:0006629">
    <property type="term" value="P:lipid metabolic process"/>
    <property type="evidence" value="ECO:0007669"/>
    <property type="project" value="InterPro"/>
</dbReference>
<reference evidence="2 3" key="1">
    <citation type="submission" date="2019-09" db="EMBL/GenBank/DDBJ databases">
        <title>Genome sequence and assembly of Taibaiella sp.</title>
        <authorList>
            <person name="Chhetri G."/>
        </authorList>
    </citation>
    <scope>NUCLEOTIDE SEQUENCE [LARGE SCALE GENOMIC DNA]</scope>
    <source>
        <strain evidence="2 3">KVB11</strain>
    </source>
</reference>
<feature type="domain" description="Fungal lipase-type" evidence="1">
    <location>
        <begin position="152"/>
        <end position="251"/>
    </location>
</feature>
<name>A0A5M6CD45_9BACT</name>
<gene>
    <name evidence="2" type="ORF">F0919_16445</name>
</gene>
<dbReference type="AlphaFoldDB" id="A0A5M6CD45"/>
<dbReference type="InterPro" id="IPR029058">
    <property type="entry name" value="AB_hydrolase_fold"/>
</dbReference>
<sequence length="431" mass="46769">MASYPLEAQIHSLSLISNAAFDLQESSYDQLQTVTTTIVTNCLADLIIQGCIGDWTIVWGPKVFTNNQTAAKVVADNTMMLVYNQSSNQFVVGIAGTNAVSMYGWFQEDFGVNTLVEWSKIVNKNINIPVVFVPVIAGGTYLGLQNLLAMEVSGVTMLSALNTYVQENKITGATVNVAGHSLGGALTPVMAMYMQDTQATWNTVSGSITTIAAWPTAGPTPGNVDFATYVAKHMGANYVSRYNPIDVVPQAWMYSSMENIPGIYPQIQAPEPQAPYYTTMGLLTLSANLRAINTSDGIRTDYQQIQPWNQLTGCQFDTNTDNTAKIEANVLNVYATGNLAPYKPYFKAFYEFICQLGYQHTTAYNDPLGITAVAAEMKIVKQNATNETDDVRRVNNISAALSKYYGMSNINVASLAAAQTQTASQEAEAVA</sequence>
<dbReference type="Gene3D" id="3.40.50.1820">
    <property type="entry name" value="alpha/beta hydrolase"/>
    <property type="match status" value="1"/>
</dbReference>
<dbReference type="Proteomes" id="UP000323632">
    <property type="component" value="Unassembled WGS sequence"/>
</dbReference>
<accession>A0A5M6CD45</accession>
<comment type="caution">
    <text evidence="2">The sequence shown here is derived from an EMBL/GenBank/DDBJ whole genome shotgun (WGS) entry which is preliminary data.</text>
</comment>
<dbReference type="InterPro" id="IPR002921">
    <property type="entry name" value="Fungal_lipase-type"/>
</dbReference>
<dbReference type="SUPFAM" id="SSF53474">
    <property type="entry name" value="alpha/beta-Hydrolases"/>
    <property type="match status" value="1"/>
</dbReference>
<organism evidence="2 3">
    <name type="scientific">Taibaiella lutea</name>
    <dbReference type="NCBI Taxonomy" id="2608001"/>
    <lineage>
        <taxon>Bacteria</taxon>
        <taxon>Pseudomonadati</taxon>
        <taxon>Bacteroidota</taxon>
        <taxon>Chitinophagia</taxon>
        <taxon>Chitinophagales</taxon>
        <taxon>Chitinophagaceae</taxon>
        <taxon>Taibaiella</taxon>
    </lineage>
</organism>
<dbReference type="Pfam" id="PF01764">
    <property type="entry name" value="Lipase_3"/>
    <property type="match status" value="1"/>
</dbReference>
<dbReference type="EMBL" id="VWSH01000004">
    <property type="protein sequence ID" value="KAA5532380.1"/>
    <property type="molecule type" value="Genomic_DNA"/>
</dbReference>
<evidence type="ECO:0000313" key="2">
    <source>
        <dbReference type="EMBL" id="KAA5532380.1"/>
    </source>
</evidence>
<evidence type="ECO:0000259" key="1">
    <source>
        <dbReference type="Pfam" id="PF01764"/>
    </source>
</evidence>
<dbReference type="RefSeq" id="WP_150033883.1">
    <property type="nucleotide sequence ID" value="NZ_VWSH01000004.1"/>
</dbReference>
<protein>
    <recommendedName>
        <fullName evidence="1">Fungal lipase-type domain-containing protein</fullName>
    </recommendedName>
</protein>
<evidence type="ECO:0000313" key="3">
    <source>
        <dbReference type="Proteomes" id="UP000323632"/>
    </source>
</evidence>
<proteinExistence type="predicted"/>
<keyword evidence="3" id="KW-1185">Reference proteome</keyword>